<feature type="region of interest" description="Disordered" evidence="2">
    <location>
        <begin position="134"/>
        <end position="155"/>
    </location>
</feature>
<feature type="region of interest" description="Disordered" evidence="2">
    <location>
        <begin position="272"/>
        <end position="294"/>
    </location>
</feature>
<dbReference type="OrthoDB" id="2681236at2759"/>
<dbReference type="AlphaFoldDB" id="A0A8I3A728"/>
<evidence type="ECO:0000313" key="4">
    <source>
        <dbReference type="Proteomes" id="UP000683000"/>
    </source>
</evidence>
<accession>A0A8I3A728</accession>
<feature type="coiled-coil region" evidence="1">
    <location>
        <begin position="43"/>
        <end position="77"/>
    </location>
</feature>
<comment type="caution">
    <text evidence="3">The sequence shown here is derived from an EMBL/GenBank/DDBJ whole genome shotgun (WGS) entry which is preliminary data.</text>
</comment>
<dbReference type="EMBL" id="JAGFBS010000019">
    <property type="protein sequence ID" value="KAG6374086.1"/>
    <property type="molecule type" value="Genomic_DNA"/>
</dbReference>
<evidence type="ECO:0000256" key="2">
    <source>
        <dbReference type="SAM" id="MobiDB-lite"/>
    </source>
</evidence>
<name>A0A8I3A728_9AGAM</name>
<organism evidence="3 4">
    <name type="scientific">Boletus reticuloceps</name>
    <dbReference type="NCBI Taxonomy" id="495285"/>
    <lineage>
        <taxon>Eukaryota</taxon>
        <taxon>Fungi</taxon>
        <taxon>Dikarya</taxon>
        <taxon>Basidiomycota</taxon>
        <taxon>Agaricomycotina</taxon>
        <taxon>Agaricomycetes</taxon>
        <taxon>Agaricomycetidae</taxon>
        <taxon>Boletales</taxon>
        <taxon>Boletineae</taxon>
        <taxon>Boletaceae</taxon>
        <taxon>Boletoideae</taxon>
        <taxon>Boletus</taxon>
    </lineage>
</organism>
<evidence type="ECO:0000313" key="3">
    <source>
        <dbReference type="EMBL" id="KAG6374086.1"/>
    </source>
</evidence>
<reference evidence="3" key="1">
    <citation type="submission" date="2021-03" db="EMBL/GenBank/DDBJ databases">
        <title>Evolutionary innovations through gain and loss of genes in the ectomycorrhizal Boletales.</title>
        <authorList>
            <person name="Wu G."/>
            <person name="Miyauchi S."/>
            <person name="Morin E."/>
            <person name="Yang Z.-L."/>
            <person name="Xu J."/>
            <person name="Martin F.M."/>
        </authorList>
    </citation>
    <scope>NUCLEOTIDE SEQUENCE</scope>
    <source>
        <strain evidence="3">BR01</strain>
    </source>
</reference>
<dbReference type="Proteomes" id="UP000683000">
    <property type="component" value="Unassembled WGS sequence"/>
</dbReference>
<protein>
    <submittedName>
        <fullName evidence="3">Uncharacterized protein</fullName>
    </submittedName>
</protein>
<feature type="compositionally biased region" description="Polar residues" evidence="2">
    <location>
        <begin position="242"/>
        <end position="254"/>
    </location>
</feature>
<evidence type="ECO:0000256" key="1">
    <source>
        <dbReference type="SAM" id="Coils"/>
    </source>
</evidence>
<proteinExistence type="predicted"/>
<keyword evidence="1" id="KW-0175">Coiled coil</keyword>
<feature type="compositionally biased region" description="Basic and acidic residues" evidence="2">
    <location>
        <begin position="143"/>
        <end position="154"/>
    </location>
</feature>
<sequence length="318" mass="35030">MPAEPRAEVNANPFASPIMARAPFAPTTTSDTKAQQPDVLATADLLLDQLKELEILCSTVEERVQRKRQALKELEYLILGSNSAEGSPRSPVCPTNTPIGSRLCLVSPRLRGLFDLRGPGQANLDAIQTCLDYSPETQTENDISTREDPGHSEEWVDDDDEALLSGSPFDDKYALRQSPRKVEKRLPTIPREGTSEALESKIPRKVYVRRQVSTSRKLTGRSPSAVARSTSHHRRLSVRNAKATNGTSNLTTKGTMRLGSWKQSIFENAKTKGGVKVSSATENKTARDSTRRKEKRKGLWSIYSVCSELGLSGTPRAI</sequence>
<feature type="region of interest" description="Disordered" evidence="2">
    <location>
        <begin position="211"/>
        <end position="254"/>
    </location>
</feature>
<keyword evidence="4" id="KW-1185">Reference proteome</keyword>
<gene>
    <name evidence="3" type="ORF">JVT61DRAFT_4729</name>
</gene>